<dbReference type="Gene3D" id="3.90.1750.20">
    <property type="entry name" value="Putative Large Serine Recombinase, Chain B, Domain 2"/>
    <property type="match status" value="1"/>
</dbReference>
<dbReference type="InterPro" id="IPR038109">
    <property type="entry name" value="DNA_bind_recomb_sf"/>
</dbReference>
<dbReference type="Pfam" id="PF13408">
    <property type="entry name" value="Zn_ribbon_recom"/>
    <property type="match status" value="1"/>
</dbReference>
<evidence type="ECO:0000259" key="2">
    <source>
        <dbReference type="PROSITE" id="PS51737"/>
    </source>
</evidence>
<dbReference type="CDD" id="cd00338">
    <property type="entry name" value="Ser_Recombinase"/>
    <property type="match status" value="1"/>
</dbReference>
<dbReference type="InterPro" id="IPR036162">
    <property type="entry name" value="Resolvase-like_N_sf"/>
</dbReference>
<evidence type="ECO:0000313" key="3">
    <source>
        <dbReference type="EMBL" id="KSV60399.1"/>
    </source>
</evidence>
<dbReference type="SUPFAM" id="SSF53041">
    <property type="entry name" value="Resolvase-like"/>
    <property type="match status" value="1"/>
</dbReference>
<dbReference type="InterPro" id="IPR025827">
    <property type="entry name" value="Zn_ribbon_recom_dom"/>
</dbReference>
<gene>
    <name evidence="3" type="ORF">ASU35_05420</name>
</gene>
<dbReference type="FunFam" id="3.90.1750.20:FF:000007">
    <property type="entry name" value="Site-specific recombinase"/>
    <property type="match status" value="1"/>
</dbReference>
<dbReference type="GO" id="GO:0003677">
    <property type="term" value="F:DNA binding"/>
    <property type="evidence" value="ECO:0007669"/>
    <property type="project" value="InterPro"/>
</dbReference>
<dbReference type="Gene3D" id="3.40.50.1390">
    <property type="entry name" value="Resolvase, N-terminal catalytic domain"/>
    <property type="match status" value="1"/>
</dbReference>
<sequence length="514" mass="58739">MAIITKIEENKAVIGKKKVAAYCRVSTDQDDQLLSLETQKAHYESWIQGHSDWEYAGLYYDEGLSGTKMDTRPSLLRMMEDCKHGLIDYVVTKSVSRLARNTADFLTIVRTLLDLGIPIYFEKENIDTGSMENELMLSIMSSIAESESVSISENNKWSIQRKFKNGTYKCSYPPYGYDWDKKNGEMVVNPEQAEIVRYIFAQTLAGVGTHDIAKDLMAKGVPTKKGGKWTGHTVNGIIRNEKYTGDCLFQKTYTDSSFVRRRNLGEMDQYYVEDHHEAIISREDYEAANDVIDRRRQEKGIELDNGKYQNRYPLSGKVICGECGGTFKRKTYTHKVVLACTQHIDDKEKCSMKYVDLEAVEVAFATMMNRLVYGRNKVLRPFYEALQQSNQTEALLKIHDIQEQLDALVEKKQTIKGLFAKGVIEPAVYTQSLNRVTAEVERLTTEKDALSYRACSEISHIEETRKLLSFADKGEFLDGFDGEIFGTYVDRIVVKSQTELEFQMKCGLNLIERI</sequence>
<evidence type="ECO:0000259" key="1">
    <source>
        <dbReference type="PROSITE" id="PS51736"/>
    </source>
</evidence>
<dbReference type="EMBL" id="LNAM01000013">
    <property type="protein sequence ID" value="KSV60399.1"/>
    <property type="molecule type" value="Genomic_DNA"/>
</dbReference>
<dbReference type="InterPro" id="IPR006119">
    <property type="entry name" value="Resolv_N"/>
</dbReference>
<dbReference type="InterPro" id="IPR050639">
    <property type="entry name" value="SSR_resolvase"/>
</dbReference>
<proteinExistence type="predicted"/>
<dbReference type="STRING" id="290052.ASU35_05420"/>
<dbReference type="PANTHER" id="PTHR30461:SF23">
    <property type="entry name" value="DNA RECOMBINASE-RELATED"/>
    <property type="match status" value="1"/>
</dbReference>
<reference evidence="3 4" key="1">
    <citation type="submission" date="2015-11" db="EMBL/GenBank/DDBJ databases">
        <title>Butyribacter intestini gen. nov., sp. nov., a butyric acid-producing bacterium of the family Lachnospiraceae isolated from the human faeces.</title>
        <authorList>
            <person name="Zou Y."/>
            <person name="Xue W."/>
            <person name="Luo G."/>
            <person name="Lv M."/>
        </authorList>
    </citation>
    <scope>NUCLEOTIDE SEQUENCE [LARGE SCALE GENOMIC DNA]</scope>
    <source>
        <strain evidence="3 4">ACET-33324</strain>
    </source>
</reference>
<accession>A0A0V8QIJ9</accession>
<dbReference type="InterPro" id="IPR011109">
    <property type="entry name" value="DNA_bind_recombinase_dom"/>
</dbReference>
<name>A0A0V8QIJ9_9FIRM</name>
<protein>
    <submittedName>
        <fullName evidence="3">Recombinase</fullName>
    </submittedName>
</protein>
<dbReference type="Pfam" id="PF00239">
    <property type="entry name" value="Resolvase"/>
    <property type="match status" value="1"/>
</dbReference>
<dbReference type="PROSITE" id="PS51736">
    <property type="entry name" value="RECOMBINASES_3"/>
    <property type="match status" value="1"/>
</dbReference>
<organism evidence="3 4">
    <name type="scientific">Acetivibrio ethanolgignens</name>
    <dbReference type="NCBI Taxonomy" id="290052"/>
    <lineage>
        <taxon>Bacteria</taxon>
        <taxon>Bacillati</taxon>
        <taxon>Bacillota</taxon>
        <taxon>Clostridia</taxon>
        <taxon>Eubacteriales</taxon>
        <taxon>Oscillospiraceae</taxon>
        <taxon>Acetivibrio</taxon>
    </lineage>
</organism>
<feature type="domain" description="Recombinase" evidence="2">
    <location>
        <begin position="174"/>
        <end position="298"/>
    </location>
</feature>
<evidence type="ECO:0000313" key="4">
    <source>
        <dbReference type="Proteomes" id="UP000054874"/>
    </source>
</evidence>
<dbReference type="AlphaFoldDB" id="A0A0V8QIJ9"/>
<dbReference type="OrthoDB" id="1839742at2"/>
<keyword evidence="4" id="KW-1185">Reference proteome</keyword>
<dbReference type="PROSITE" id="PS51737">
    <property type="entry name" value="RECOMBINASE_DNA_BIND"/>
    <property type="match status" value="1"/>
</dbReference>
<dbReference type="Proteomes" id="UP000054874">
    <property type="component" value="Unassembled WGS sequence"/>
</dbReference>
<dbReference type="RefSeq" id="WP_058351375.1">
    <property type="nucleotide sequence ID" value="NZ_CABMMD010000013.1"/>
</dbReference>
<dbReference type="Pfam" id="PF07508">
    <property type="entry name" value="Recombinase"/>
    <property type="match status" value="1"/>
</dbReference>
<dbReference type="SMART" id="SM00857">
    <property type="entry name" value="Resolvase"/>
    <property type="match status" value="1"/>
</dbReference>
<feature type="domain" description="Resolvase/invertase-type recombinase catalytic" evidence="1">
    <location>
        <begin position="18"/>
        <end position="166"/>
    </location>
</feature>
<dbReference type="GO" id="GO:0000150">
    <property type="term" value="F:DNA strand exchange activity"/>
    <property type="evidence" value="ECO:0007669"/>
    <property type="project" value="InterPro"/>
</dbReference>
<dbReference type="PANTHER" id="PTHR30461">
    <property type="entry name" value="DNA-INVERTASE FROM LAMBDOID PROPHAGE"/>
    <property type="match status" value="1"/>
</dbReference>
<comment type="caution">
    <text evidence="3">The sequence shown here is derived from an EMBL/GenBank/DDBJ whole genome shotgun (WGS) entry which is preliminary data.</text>
</comment>